<evidence type="ECO:0000256" key="1">
    <source>
        <dbReference type="SAM" id="MobiDB-lite"/>
    </source>
</evidence>
<dbReference type="EMBL" id="QPKB01000002">
    <property type="protein sequence ID" value="RWR77730.1"/>
    <property type="molecule type" value="Genomic_DNA"/>
</dbReference>
<dbReference type="GO" id="GO:0042752">
    <property type="term" value="P:regulation of circadian rhythm"/>
    <property type="evidence" value="ECO:0007669"/>
    <property type="project" value="InterPro"/>
</dbReference>
<feature type="compositionally biased region" description="Polar residues" evidence="1">
    <location>
        <begin position="73"/>
        <end position="83"/>
    </location>
</feature>
<sequence length="1611" mass="174025">MTSTGVPSMYARIGRCSTIAVSIPSTSGRRPTLPLIRKETEEKEPERSEKQQKKKEERRKGGKKSEEEHRSFPSISTHLGTANPIFSGQQIWFHERKLKEMDRNREARRGGTTTTTANGLSRRRQRSSSGFKDSPEEDGAAELHETTRLRDRGSKKERDRDRDRLSRSKRQRGGERLLHESNREEEGEESTEESVDDEEEEEEYEDAAQFHQRKSFSTKAVKPILPWKVPDEMTVPRKARSGGGSNGREPIPRQASTSPARPSAVGPVPEAPVAPPSSNASARKKMKLIRTKNRPPKVSNSASIQESEIEIEIAEVLFGMTRQVQSPSKQESASSQKFKSRDSIGYSIDVKSGESSSIAISQTAIDQSSVLQQNSNPSAIAPTRKRPRPHKSEEEIPATASFTALDASYAAKIEADQSAKVGIPSPKSDAHMFAAVENGCGSVSVDLGSSLPPEMTQDSVKTESTLVAESDDPDGQVGIETRDKAVLPADETPCAKVEDPDLEDTKITKMEAPSIASADHPQEEKFKIDLMAPPSGKSSPLRDEMPDLEKPLALVAEPVPKEEIMKADEEKEEQIVEEGEVGLIEKTGTIAKELKSEKHMIDERIPDLKLDVEKQVKKQPTKGTINEPKAEKPVQAASLPLQMTVAGWSGRLPFGHMGPIPPHLPAVVSRDGSSTIVQPQPKRCATHCHIAQYINYHRPFARPNPFWPGTSGSASLFGTKPENLIVVPPTESVTSGNPLQGSSFGKDLSSMQDKGPGAIVGHTMKDKSSPAIFTDIDQRKQLILQQAPQPASTNNIPAPAFLYPLNQQQPAPVTQSRAVESVTNTGNAASSSSSADSIVGSAASSVSTSATTVSFNYANVPTNEAQYFAMLQSNGYPFPLPAHIGAPPLYKGTHHPVVPFFSGPFYSPQMLHSSQLQHLQQPQSHSTAVQPGKHNTSKSSGSSQKHQQQQQLQGCVGNTGGGISHGFPNLKQCQQVQQNYLPPPHSRQLEREIGNDHRPSTADSRVSHAQKSVFSHNFTMPMPPQNFTIMTPAALGGGNPGEKQQQQQSLKGGMELNQSQAFALSFATINGATASAATPASGLDFSSMAQNHVVFQSVPESARRWYQVTPAASSQTANEKNYLIKEEGKSFSDSIISSASHEDERKMVRKAATSTSKSLTFSRPENDASVSTILGNSMVDSSSRTLIDISASGNSSRPPSRSGATLPSTTTVTSNSQHHHQEQHPIQLQQQLQQQLAGRMKSGSNSVNVYSDQITSAMAKFPNAVSFLPQAFAQGSSPPQSAQWKTSAKVGTTPIPSSQASTQSAKSFFPQQQNRNQLCVPAAGQTQISFGVNAKLSTAGQQFPSNNLFPSSTGGFVGSPPPPMSKSAGSSPNTTTCSKTGPNTIAMSSQPTKNTPSSSSCKSSPINVGHVPSILGNSSVNSPRSSSLKPQQQLLQNQHQQQQQHPSQKHFQQSQPHFQQSQPIFSNFYVQTQPSQATTTSTTSGYYQKRQSEQQQLQHQQQQNLSAVSSTGMFSLCPPPVKFSGPATSEPMKATAAAAANNLKGLPPQGFLHAPQFSNQSAGNLHLLMSATIPYIHSVPVGLVQSAEQKPAAVSWSGNDNLHPSWQPERG</sequence>
<feature type="region of interest" description="Disordered" evidence="1">
    <location>
        <begin position="1189"/>
        <end position="1230"/>
    </location>
</feature>
<gene>
    <name evidence="2" type="ORF">CKAN_00623100</name>
</gene>
<feature type="compositionally biased region" description="Low complexity" evidence="1">
    <location>
        <begin position="821"/>
        <end position="836"/>
    </location>
</feature>
<feature type="compositionally biased region" description="Acidic residues" evidence="1">
    <location>
        <begin position="185"/>
        <end position="206"/>
    </location>
</feature>
<feature type="compositionally biased region" description="Polar residues" evidence="1">
    <location>
        <begin position="1205"/>
        <end position="1216"/>
    </location>
</feature>
<feature type="region of interest" description="Disordered" evidence="1">
    <location>
        <begin position="981"/>
        <end position="1009"/>
    </location>
</feature>
<feature type="compositionally biased region" description="Low complexity" evidence="1">
    <location>
        <begin position="1473"/>
        <end position="1484"/>
    </location>
</feature>
<feature type="region of interest" description="Disordered" evidence="1">
    <location>
        <begin position="445"/>
        <end position="523"/>
    </location>
</feature>
<keyword evidence="3" id="KW-1185">Reference proteome</keyword>
<feature type="region of interest" description="Disordered" evidence="1">
    <location>
        <begin position="912"/>
        <end position="960"/>
    </location>
</feature>
<feature type="region of interest" description="Disordered" evidence="1">
    <location>
        <begin position="366"/>
        <end position="399"/>
    </location>
</feature>
<feature type="compositionally biased region" description="Basic and acidic residues" evidence="1">
    <location>
        <begin position="141"/>
        <end position="184"/>
    </location>
</feature>
<feature type="compositionally biased region" description="Basic residues" evidence="1">
    <location>
        <begin position="282"/>
        <end position="295"/>
    </location>
</feature>
<feature type="region of interest" description="Disordered" evidence="1">
    <location>
        <begin position="1589"/>
        <end position="1611"/>
    </location>
</feature>
<protein>
    <submittedName>
        <fullName evidence="2">Protein TIME FOR COFFEE-like protein isoform X1</fullName>
    </submittedName>
</protein>
<dbReference type="Proteomes" id="UP000283530">
    <property type="component" value="Unassembled WGS sequence"/>
</dbReference>
<feature type="compositionally biased region" description="Polar residues" evidence="1">
    <location>
        <begin position="20"/>
        <end position="29"/>
    </location>
</feature>
<feature type="compositionally biased region" description="Basic and acidic residues" evidence="1">
    <location>
        <begin position="496"/>
        <end position="509"/>
    </location>
</feature>
<feature type="region of interest" description="Disordered" evidence="1">
    <location>
        <begin position="1141"/>
        <end position="1165"/>
    </location>
</feature>
<feature type="compositionally biased region" description="Polar residues" evidence="1">
    <location>
        <begin position="1343"/>
        <end position="1354"/>
    </location>
</feature>
<feature type="compositionally biased region" description="Low complexity" evidence="1">
    <location>
        <begin position="1418"/>
        <end position="1458"/>
    </location>
</feature>
<feature type="compositionally biased region" description="Low complexity" evidence="1">
    <location>
        <begin position="1190"/>
        <end position="1204"/>
    </location>
</feature>
<feature type="compositionally biased region" description="Polar residues" evidence="1">
    <location>
        <begin position="1152"/>
        <end position="1165"/>
    </location>
</feature>
<feature type="region of interest" description="Disordered" evidence="1">
    <location>
        <begin position="1343"/>
        <end position="1458"/>
    </location>
</feature>
<feature type="region of interest" description="Disordered" evidence="1">
    <location>
        <begin position="812"/>
        <end position="836"/>
    </location>
</feature>
<organism evidence="2 3">
    <name type="scientific">Cinnamomum micranthum f. kanehirae</name>
    <dbReference type="NCBI Taxonomy" id="337451"/>
    <lineage>
        <taxon>Eukaryota</taxon>
        <taxon>Viridiplantae</taxon>
        <taxon>Streptophyta</taxon>
        <taxon>Embryophyta</taxon>
        <taxon>Tracheophyta</taxon>
        <taxon>Spermatophyta</taxon>
        <taxon>Magnoliopsida</taxon>
        <taxon>Magnoliidae</taxon>
        <taxon>Laurales</taxon>
        <taxon>Lauraceae</taxon>
        <taxon>Cinnamomum</taxon>
    </lineage>
</organism>
<dbReference type="PANTHER" id="PTHR34798">
    <property type="entry name" value="PROTEIN TIME FOR COFFEE"/>
    <property type="match status" value="1"/>
</dbReference>
<feature type="compositionally biased region" description="Polar residues" evidence="1">
    <location>
        <begin position="1042"/>
        <end position="1051"/>
    </location>
</feature>
<evidence type="ECO:0000313" key="2">
    <source>
        <dbReference type="EMBL" id="RWR77730.1"/>
    </source>
</evidence>
<dbReference type="GO" id="GO:0005634">
    <property type="term" value="C:nucleus"/>
    <property type="evidence" value="ECO:0007669"/>
    <property type="project" value="TreeGrafter"/>
</dbReference>
<feature type="region of interest" description="Disordered" evidence="1">
    <location>
        <begin position="322"/>
        <end position="343"/>
    </location>
</feature>
<feature type="compositionally biased region" description="Low complexity" evidence="1">
    <location>
        <begin position="912"/>
        <end position="926"/>
    </location>
</feature>
<feature type="region of interest" description="Disordered" evidence="1">
    <location>
        <begin position="1473"/>
        <end position="1492"/>
    </location>
</feature>
<feature type="region of interest" description="Disordered" evidence="1">
    <location>
        <begin position="97"/>
        <end position="305"/>
    </location>
</feature>
<feature type="region of interest" description="Disordered" evidence="1">
    <location>
        <begin position="1031"/>
        <end position="1051"/>
    </location>
</feature>
<feature type="compositionally biased region" description="Polar residues" evidence="1">
    <location>
        <begin position="366"/>
        <end position="378"/>
    </location>
</feature>
<feature type="compositionally biased region" description="Basic and acidic residues" evidence="1">
    <location>
        <begin position="97"/>
        <end position="109"/>
    </location>
</feature>
<dbReference type="STRING" id="337451.A0A443NGS1"/>
<feature type="region of interest" description="Disordered" evidence="1">
    <location>
        <begin position="20"/>
        <end position="83"/>
    </location>
</feature>
<dbReference type="InterPro" id="IPR039317">
    <property type="entry name" value="TIC"/>
</dbReference>
<dbReference type="OrthoDB" id="784889at2759"/>
<feature type="compositionally biased region" description="Basic and acidic residues" evidence="1">
    <location>
        <begin position="36"/>
        <end position="71"/>
    </location>
</feature>
<name>A0A443NGS1_9MAGN</name>
<feature type="compositionally biased region" description="Low complexity" evidence="1">
    <location>
        <begin position="937"/>
        <end position="954"/>
    </location>
</feature>
<feature type="compositionally biased region" description="Basic and acidic residues" evidence="1">
    <location>
        <begin position="987"/>
        <end position="1000"/>
    </location>
</feature>
<dbReference type="PANTHER" id="PTHR34798:SF2">
    <property type="entry name" value="PROTEIN TIME FOR COFFEE"/>
    <property type="match status" value="1"/>
</dbReference>
<comment type="caution">
    <text evidence="2">The sequence shown here is derived from an EMBL/GenBank/DDBJ whole genome shotgun (WGS) entry which is preliminary data.</text>
</comment>
<evidence type="ECO:0000313" key="3">
    <source>
        <dbReference type="Proteomes" id="UP000283530"/>
    </source>
</evidence>
<feature type="compositionally biased region" description="Polar residues" evidence="1">
    <location>
        <begin position="322"/>
        <end position="337"/>
    </location>
</feature>
<accession>A0A443NGS1</accession>
<proteinExistence type="predicted"/>
<reference evidence="2 3" key="1">
    <citation type="journal article" date="2019" name="Nat. Plants">
        <title>Stout camphor tree genome fills gaps in understanding of flowering plant genome evolution.</title>
        <authorList>
            <person name="Chaw S.M."/>
            <person name="Liu Y.C."/>
            <person name="Wu Y.W."/>
            <person name="Wang H.Y."/>
            <person name="Lin C.I."/>
            <person name="Wu C.S."/>
            <person name="Ke H.M."/>
            <person name="Chang L.Y."/>
            <person name="Hsu C.Y."/>
            <person name="Yang H.T."/>
            <person name="Sudianto E."/>
            <person name="Hsu M.H."/>
            <person name="Wu K.P."/>
            <person name="Wang L.N."/>
            <person name="Leebens-Mack J.H."/>
            <person name="Tsai I.J."/>
        </authorList>
    </citation>
    <scope>NUCLEOTIDE SEQUENCE [LARGE SCALE GENOMIC DNA]</scope>
    <source>
        <strain evidence="3">cv. Chaw 1501</strain>
        <tissue evidence="2">Young leaves</tissue>
    </source>
</reference>
<feature type="compositionally biased region" description="Polar residues" evidence="1">
    <location>
        <begin position="456"/>
        <end position="467"/>
    </location>
</feature>
<feature type="compositionally biased region" description="Polar residues" evidence="1">
    <location>
        <begin position="1367"/>
        <end position="1396"/>
    </location>
</feature>